<keyword evidence="2" id="KW-0812">Transmembrane</keyword>
<keyword evidence="2" id="KW-0472">Membrane</keyword>
<evidence type="ECO:0000313" key="4">
    <source>
        <dbReference type="Proteomes" id="UP000772434"/>
    </source>
</evidence>
<gene>
    <name evidence="3" type="ORF">BDP27DRAFT_1429432</name>
</gene>
<evidence type="ECO:0000256" key="1">
    <source>
        <dbReference type="SAM" id="MobiDB-lite"/>
    </source>
</evidence>
<keyword evidence="4" id="KW-1185">Reference proteome</keyword>
<proteinExistence type="predicted"/>
<reference evidence="3" key="1">
    <citation type="submission" date="2020-11" db="EMBL/GenBank/DDBJ databases">
        <authorList>
            <consortium name="DOE Joint Genome Institute"/>
            <person name="Ahrendt S."/>
            <person name="Riley R."/>
            <person name="Andreopoulos W."/>
            <person name="Labutti K."/>
            <person name="Pangilinan J."/>
            <person name="Ruiz-Duenas F.J."/>
            <person name="Barrasa J.M."/>
            <person name="Sanchez-Garcia M."/>
            <person name="Camarero S."/>
            <person name="Miyauchi S."/>
            <person name="Serrano A."/>
            <person name="Linde D."/>
            <person name="Babiker R."/>
            <person name="Drula E."/>
            <person name="Ayuso-Fernandez I."/>
            <person name="Pacheco R."/>
            <person name="Padilla G."/>
            <person name="Ferreira P."/>
            <person name="Barriuso J."/>
            <person name="Kellner H."/>
            <person name="Castanera R."/>
            <person name="Alfaro M."/>
            <person name="Ramirez L."/>
            <person name="Pisabarro A.G."/>
            <person name="Kuo A."/>
            <person name="Tritt A."/>
            <person name="Lipzen A."/>
            <person name="He G."/>
            <person name="Yan M."/>
            <person name="Ng V."/>
            <person name="Cullen D."/>
            <person name="Martin F."/>
            <person name="Rosso M.-N."/>
            <person name="Henrissat B."/>
            <person name="Hibbett D."/>
            <person name="Martinez A.T."/>
            <person name="Grigoriev I.V."/>
        </authorList>
    </citation>
    <scope>NUCLEOTIDE SEQUENCE</scope>
    <source>
        <strain evidence="3">AH 40177</strain>
    </source>
</reference>
<organism evidence="3 4">
    <name type="scientific">Rhodocollybia butyracea</name>
    <dbReference type="NCBI Taxonomy" id="206335"/>
    <lineage>
        <taxon>Eukaryota</taxon>
        <taxon>Fungi</taxon>
        <taxon>Dikarya</taxon>
        <taxon>Basidiomycota</taxon>
        <taxon>Agaricomycotina</taxon>
        <taxon>Agaricomycetes</taxon>
        <taxon>Agaricomycetidae</taxon>
        <taxon>Agaricales</taxon>
        <taxon>Marasmiineae</taxon>
        <taxon>Omphalotaceae</taxon>
        <taxon>Rhodocollybia</taxon>
    </lineage>
</organism>
<feature type="transmembrane region" description="Helical" evidence="2">
    <location>
        <begin position="107"/>
        <end position="125"/>
    </location>
</feature>
<feature type="region of interest" description="Disordered" evidence="1">
    <location>
        <begin position="1"/>
        <end position="49"/>
    </location>
</feature>
<dbReference type="Proteomes" id="UP000772434">
    <property type="component" value="Unassembled WGS sequence"/>
</dbReference>
<keyword evidence="2" id="KW-1133">Transmembrane helix</keyword>
<protein>
    <submittedName>
        <fullName evidence="3">Uncharacterized protein</fullName>
    </submittedName>
</protein>
<name>A0A9P5U0Y3_9AGAR</name>
<dbReference type="AlphaFoldDB" id="A0A9P5U0Y3"/>
<evidence type="ECO:0000256" key="2">
    <source>
        <dbReference type="SAM" id="Phobius"/>
    </source>
</evidence>
<accession>A0A9P5U0Y3</accession>
<evidence type="ECO:0000313" key="3">
    <source>
        <dbReference type="EMBL" id="KAF9061023.1"/>
    </source>
</evidence>
<comment type="caution">
    <text evidence="3">The sequence shown here is derived from an EMBL/GenBank/DDBJ whole genome shotgun (WGS) entry which is preliminary data.</text>
</comment>
<dbReference type="EMBL" id="JADNRY010000218">
    <property type="protein sequence ID" value="KAF9061023.1"/>
    <property type="molecule type" value="Genomic_DNA"/>
</dbReference>
<sequence>MDHSLATLKPPTRTYDSHRFQEVASDPDPSAQPLKTGLDTMPTPKNQNDPGFVDLGQGQIKLIMPSKSLCGSYDSLSSRKDSYPLSPSTPSSTVSCIDQFMTVMPSWTLITWLACILCLVAAIYVDL</sequence>